<reference evidence="2" key="1">
    <citation type="submission" date="2020-11" db="EMBL/GenBank/DDBJ databases">
        <authorList>
            <person name="Tran Van P."/>
        </authorList>
    </citation>
    <scope>NUCLEOTIDE SEQUENCE</scope>
</reference>
<feature type="compositionally biased region" description="Polar residues" evidence="1">
    <location>
        <begin position="57"/>
        <end position="70"/>
    </location>
</feature>
<dbReference type="OrthoDB" id="10687094at2759"/>
<feature type="region of interest" description="Disordered" evidence="1">
    <location>
        <begin position="16"/>
        <end position="77"/>
    </location>
</feature>
<dbReference type="EMBL" id="OB662478">
    <property type="protein sequence ID" value="CAD7230121.1"/>
    <property type="molecule type" value="Genomic_DNA"/>
</dbReference>
<sequence>MDQLCYLKALEEFRKTSSTCQHDNDDDDNDTGSSPTPSSPNDNTIPLLSGGPKGHRQNTGPRPLNPSSSRHPLFNERGRIPIDEYTRVYIYADADGALEMDIQRTDPGLFPVLAAATNETTEFRNTSIPLVVLKPTEFTTNLQVFYDIKELVEEPAPQDELVVQFAGAQINVDLSGFEGITGANQGTTAGGATAPGATAAATNETTEFRNTSIPLVVLKPTEFTTNLQVFYDIKELVEEPGKETKPKARISRPPPSRPLDINPLQLEELRAMALLLGHPTSQIERLSGQDLLRLVERDINLLSRAAGQKALKKTLLGTIS</sequence>
<evidence type="ECO:0000256" key="1">
    <source>
        <dbReference type="SAM" id="MobiDB-lite"/>
    </source>
</evidence>
<accession>A0A7R8WGT1</accession>
<dbReference type="AlphaFoldDB" id="A0A7R8WGT1"/>
<feature type="compositionally biased region" description="Low complexity" evidence="1">
    <location>
        <begin position="31"/>
        <end position="44"/>
    </location>
</feature>
<proteinExistence type="predicted"/>
<name>A0A7R8WGT1_9CRUS</name>
<evidence type="ECO:0000313" key="2">
    <source>
        <dbReference type="EMBL" id="CAD7230121.1"/>
    </source>
</evidence>
<feature type="region of interest" description="Disordered" evidence="1">
    <location>
        <begin position="241"/>
        <end position="260"/>
    </location>
</feature>
<organism evidence="2">
    <name type="scientific">Cyprideis torosa</name>
    <dbReference type="NCBI Taxonomy" id="163714"/>
    <lineage>
        <taxon>Eukaryota</taxon>
        <taxon>Metazoa</taxon>
        <taxon>Ecdysozoa</taxon>
        <taxon>Arthropoda</taxon>
        <taxon>Crustacea</taxon>
        <taxon>Oligostraca</taxon>
        <taxon>Ostracoda</taxon>
        <taxon>Podocopa</taxon>
        <taxon>Podocopida</taxon>
        <taxon>Cytherocopina</taxon>
        <taxon>Cytheroidea</taxon>
        <taxon>Cytherideidae</taxon>
        <taxon>Cyprideis</taxon>
    </lineage>
</organism>
<gene>
    <name evidence="2" type="ORF">CTOB1V02_LOCUS7984</name>
</gene>
<protein>
    <submittedName>
        <fullName evidence="2">Uncharacterized protein</fullName>
    </submittedName>
</protein>